<reference evidence="3 4" key="1">
    <citation type="submission" date="2020-04" db="EMBL/GenBank/DDBJ databases">
        <title>Description of novel Gluconacetobacter.</title>
        <authorList>
            <person name="Sombolestani A."/>
        </authorList>
    </citation>
    <scope>NUCLEOTIDE SEQUENCE [LARGE SCALE GENOMIC DNA]</scope>
    <source>
        <strain evidence="3 4">LMG 27724</strain>
    </source>
</reference>
<keyword evidence="4" id="KW-1185">Reference proteome</keyword>
<keyword evidence="2" id="KW-0732">Signal</keyword>
<name>A0A7W4IZE4_9PROT</name>
<evidence type="ECO:0000256" key="2">
    <source>
        <dbReference type="SAM" id="SignalP"/>
    </source>
</evidence>
<evidence type="ECO:0008006" key="5">
    <source>
        <dbReference type="Google" id="ProtNLM"/>
    </source>
</evidence>
<feature type="chain" id="PRO_5031406656" description="CopL family metal-binding regulatory protein" evidence="2">
    <location>
        <begin position="32"/>
        <end position="132"/>
    </location>
</feature>
<protein>
    <recommendedName>
        <fullName evidence="5">CopL family metal-binding regulatory protein</fullName>
    </recommendedName>
</protein>
<comment type="caution">
    <text evidence="3">The sequence shown here is derived from an EMBL/GenBank/DDBJ whole genome shotgun (WGS) entry which is preliminary data.</text>
</comment>
<sequence length="132" mass="13564">MQGFISTATGRMLASLLLLVGLMLPATLSHATSAPPAMAAMPGMDPGMDMGCATPSTTAPDRPISCHSPRHHHGHAGDSCCPQGACAAAWLPAPTAQAPPALRSVASVQPIHIHRLAGRICAPGRRPPRNRA</sequence>
<dbReference type="RefSeq" id="WP_182978291.1">
    <property type="nucleotide sequence ID" value="NZ_BAABGB010000013.1"/>
</dbReference>
<accession>A0A7W4IZE4</accession>
<proteinExistence type="predicted"/>
<feature type="region of interest" description="Disordered" evidence="1">
    <location>
        <begin position="49"/>
        <end position="73"/>
    </location>
</feature>
<dbReference type="Proteomes" id="UP000577891">
    <property type="component" value="Unassembled WGS sequence"/>
</dbReference>
<evidence type="ECO:0000313" key="3">
    <source>
        <dbReference type="EMBL" id="MBB2171683.1"/>
    </source>
</evidence>
<dbReference type="EMBL" id="JABEQE010000004">
    <property type="protein sequence ID" value="MBB2171683.1"/>
    <property type="molecule type" value="Genomic_DNA"/>
</dbReference>
<evidence type="ECO:0000256" key="1">
    <source>
        <dbReference type="SAM" id="MobiDB-lite"/>
    </source>
</evidence>
<dbReference type="AlphaFoldDB" id="A0A7W4IZE4"/>
<organism evidence="3 4">
    <name type="scientific">Gluconacetobacter asukensis</name>
    <dbReference type="NCBI Taxonomy" id="1017181"/>
    <lineage>
        <taxon>Bacteria</taxon>
        <taxon>Pseudomonadati</taxon>
        <taxon>Pseudomonadota</taxon>
        <taxon>Alphaproteobacteria</taxon>
        <taxon>Acetobacterales</taxon>
        <taxon>Acetobacteraceae</taxon>
        <taxon>Gluconacetobacter</taxon>
    </lineage>
</organism>
<evidence type="ECO:0000313" key="4">
    <source>
        <dbReference type="Proteomes" id="UP000577891"/>
    </source>
</evidence>
<feature type="signal peptide" evidence="2">
    <location>
        <begin position="1"/>
        <end position="31"/>
    </location>
</feature>
<gene>
    <name evidence="3" type="ORF">HLH35_06025</name>
</gene>